<dbReference type="GO" id="GO:0016818">
    <property type="term" value="F:hydrolase activity, acting on acid anhydrides, in phosphorus-containing anhydrides"/>
    <property type="evidence" value="ECO:0007669"/>
    <property type="project" value="InterPro"/>
</dbReference>
<name>A0A1I0G826_9FIRM</name>
<proteinExistence type="predicted"/>
<dbReference type="eggNOG" id="ENOG5033UZE">
    <property type="taxonomic scope" value="Bacteria"/>
</dbReference>
<accession>A0A1I0G826</accession>
<reference evidence="4 5" key="1">
    <citation type="submission" date="2016-10" db="EMBL/GenBank/DDBJ databases">
        <authorList>
            <person name="de Groot N.N."/>
        </authorList>
    </citation>
    <scope>NUCLEOTIDE SEQUENCE [LARGE SCALE GENOMIC DNA]</scope>
    <source>
        <strain evidence="4 5">KH1P1</strain>
    </source>
</reference>
<feature type="domain" description="HIRAN" evidence="3">
    <location>
        <begin position="1"/>
        <end position="55"/>
    </location>
</feature>
<dbReference type="GO" id="GO:0008270">
    <property type="term" value="F:zinc ion binding"/>
    <property type="evidence" value="ECO:0007669"/>
    <property type="project" value="InterPro"/>
</dbReference>
<evidence type="ECO:0000313" key="5">
    <source>
        <dbReference type="Proteomes" id="UP000199820"/>
    </source>
</evidence>
<gene>
    <name evidence="4" type="ORF">SAMN04487771_103117</name>
</gene>
<dbReference type="GO" id="GO:0003676">
    <property type="term" value="F:nucleic acid binding"/>
    <property type="evidence" value="ECO:0007669"/>
    <property type="project" value="InterPro"/>
</dbReference>
<keyword evidence="2" id="KW-0378">Hydrolase</keyword>
<dbReference type="InterPro" id="IPR014905">
    <property type="entry name" value="HIRAN"/>
</dbReference>
<evidence type="ECO:0000256" key="2">
    <source>
        <dbReference type="ARBA" id="ARBA00022801"/>
    </source>
</evidence>
<dbReference type="Proteomes" id="UP000199820">
    <property type="component" value="Unassembled WGS sequence"/>
</dbReference>
<dbReference type="EMBL" id="FOIL01000031">
    <property type="protein sequence ID" value="SET66859.1"/>
    <property type="molecule type" value="Genomic_DNA"/>
</dbReference>
<sequence length="89" mass="9882">MKVEDVIRITRDKENAFNHNNFQLLTEKGKDVGNMPAEICNAVAPLYDGGKLVIESAELSFVEPISARSRHAKQAILFVEMHAKLKTSG</sequence>
<evidence type="ECO:0000259" key="3">
    <source>
        <dbReference type="Pfam" id="PF08797"/>
    </source>
</evidence>
<keyword evidence="1" id="KW-0479">Metal-binding</keyword>
<dbReference type="AlphaFoldDB" id="A0A1I0G826"/>
<evidence type="ECO:0000313" key="4">
    <source>
        <dbReference type="EMBL" id="SET66859.1"/>
    </source>
</evidence>
<evidence type="ECO:0000256" key="1">
    <source>
        <dbReference type="ARBA" id="ARBA00022723"/>
    </source>
</evidence>
<organism evidence="4 5">
    <name type="scientific">[Clostridium] aminophilum</name>
    <dbReference type="NCBI Taxonomy" id="1526"/>
    <lineage>
        <taxon>Bacteria</taxon>
        <taxon>Bacillati</taxon>
        <taxon>Bacillota</taxon>
        <taxon>Clostridia</taxon>
        <taxon>Lachnospirales</taxon>
        <taxon>Lachnospiraceae</taxon>
    </lineage>
</organism>
<dbReference type="Pfam" id="PF08797">
    <property type="entry name" value="HIRAN"/>
    <property type="match status" value="1"/>
</dbReference>
<protein>
    <submittedName>
        <fullName evidence="4">HIRAN domain-containing protein</fullName>
    </submittedName>
</protein>
<keyword evidence="5" id="KW-1185">Reference proteome</keyword>